<dbReference type="EMBL" id="KI394767">
    <property type="protein sequence ID" value="ERN01421.1"/>
    <property type="molecule type" value="Genomic_DNA"/>
</dbReference>
<keyword evidence="4 7" id="KW-0812">Transmembrane</keyword>
<dbReference type="Proteomes" id="UP000017836">
    <property type="component" value="Unassembled WGS sequence"/>
</dbReference>
<evidence type="ECO:0000256" key="6">
    <source>
        <dbReference type="ARBA" id="ARBA00023136"/>
    </source>
</evidence>
<evidence type="ECO:0000256" key="3">
    <source>
        <dbReference type="ARBA" id="ARBA00006483"/>
    </source>
</evidence>
<dbReference type="GO" id="GO:0005794">
    <property type="term" value="C:Golgi apparatus"/>
    <property type="evidence" value="ECO:0000318"/>
    <property type="project" value="GO_Central"/>
</dbReference>
<evidence type="ECO:0000256" key="2">
    <source>
        <dbReference type="ARBA" id="ARBA00004141"/>
    </source>
</evidence>
<feature type="transmembrane region" description="Helical" evidence="7">
    <location>
        <begin position="119"/>
        <end position="139"/>
    </location>
</feature>
<dbReference type="AlphaFoldDB" id="W1P1H1"/>
<sequence>MVTGETSYGTVSSASKSGIEFISLAKEKGKAVYATRTQWRELANPSAFGLPRSFGEALVRIKRNLAHFRVNYAIVILLILFLSLLWHPVSLIVFLVMFAAWFLLYFFRDEPIMVFGRTLDDRLVLAMLSIVTLIALLLTHVTLNVLVSILIGVVIVLLHASFRGTDDLFMDEQEAVGSGLMSFAESPMHPPRAASETTS</sequence>
<accession>W1P1H1</accession>
<evidence type="ECO:0000256" key="4">
    <source>
        <dbReference type="ARBA" id="ARBA00022692"/>
    </source>
</evidence>
<reference evidence="9" key="1">
    <citation type="journal article" date="2013" name="Science">
        <title>The Amborella genome and the evolution of flowering plants.</title>
        <authorList>
            <consortium name="Amborella Genome Project"/>
        </authorList>
    </citation>
    <scope>NUCLEOTIDE SEQUENCE [LARGE SCALE GENOMIC DNA]</scope>
</reference>
<dbReference type="HOGENOM" id="CLU_060198_2_1_1"/>
<feature type="transmembrane region" description="Helical" evidence="7">
    <location>
        <begin position="91"/>
        <end position="107"/>
    </location>
</feature>
<gene>
    <name evidence="8" type="ORF">AMTR_s00002p00265420</name>
</gene>
<evidence type="ECO:0000256" key="7">
    <source>
        <dbReference type="RuleBase" id="RU363107"/>
    </source>
</evidence>
<dbReference type="PANTHER" id="PTHR19317">
    <property type="entry name" value="PRENYLATED RAB ACCEPTOR 1-RELATED"/>
    <property type="match status" value="1"/>
</dbReference>
<keyword evidence="9" id="KW-1185">Reference proteome</keyword>
<protein>
    <recommendedName>
        <fullName evidence="7">PRA1 family protein</fullName>
    </recommendedName>
</protein>
<keyword evidence="5 7" id="KW-1133">Transmembrane helix</keyword>
<comment type="function">
    <text evidence="1 7">May be involved in both secretory and endocytic intracellular trafficking in the endosomal/prevacuolar compartments.</text>
</comment>
<keyword evidence="7" id="KW-0813">Transport</keyword>
<evidence type="ECO:0000313" key="8">
    <source>
        <dbReference type="EMBL" id="ERN01421.1"/>
    </source>
</evidence>
<organism evidence="8 9">
    <name type="scientific">Amborella trichopoda</name>
    <dbReference type="NCBI Taxonomy" id="13333"/>
    <lineage>
        <taxon>Eukaryota</taxon>
        <taxon>Viridiplantae</taxon>
        <taxon>Streptophyta</taxon>
        <taxon>Embryophyta</taxon>
        <taxon>Tracheophyta</taxon>
        <taxon>Spermatophyta</taxon>
        <taxon>Magnoliopsida</taxon>
        <taxon>Amborellales</taxon>
        <taxon>Amborellaceae</taxon>
        <taxon>Amborella</taxon>
    </lineage>
</organism>
<dbReference type="STRING" id="13333.W1P1H1"/>
<evidence type="ECO:0000256" key="5">
    <source>
        <dbReference type="ARBA" id="ARBA00022989"/>
    </source>
</evidence>
<dbReference type="PANTHER" id="PTHR19317:SF84">
    <property type="entry name" value="PRA1 FAMILY PROTEIN"/>
    <property type="match status" value="1"/>
</dbReference>
<dbReference type="OMA" id="FRVNYTF"/>
<dbReference type="GO" id="GO:0005783">
    <property type="term" value="C:endoplasmic reticulum"/>
    <property type="evidence" value="ECO:0000318"/>
    <property type="project" value="GO_Central"/>
</dbReference>
<name>W1P1H1_AMBTC</name>
<proteinExistence type="inferred from homology"/>
<evidence type="ECO:0000256" key="1">
    <source>
        <dbReference type="ARBA" id="ARBA00002501"/>
    </source>
</evidence>
<dbReference type="Gramene" id="ERN01421">
    <property type="protein sequence ID" value="ERN01421"/>
    <property type="gene ID" value="AMTR_s00002p00265420"/>
</dbReference>
<dbReference type="GO" id="GO:0016020">
    <property type="term" value="C:membrane"/>
    <property type="evidence" value="ECO:0007669"/>
    <property type="project" value="UniProtKB-SubCell"/>
</dbReference>
<dbReference type="Pfam" id="PF03208">
    <property type="entry name" value="PRA1"/>
    <property type="match status" value="1"/>
</dbReference>
<keyword evidence="6 7" id="KW-0472">Membrane</keyword>
<dbReference type="GO" id="GO:0016192">
    <property type="term" value="P:vesicle-mediated transport"/>
    <property type="evidence" value="ECO:0000318"/>
    <property type="project" value="GO_Central"/>
</dbReference>
<evidence type="ECO:0000313" key="9">
    <source>
        <dbReference type="Proteomes" id="UP000017836"/>
    </source>
</evidence>
<dbReference type="eggNOG" id="KOG3142">
    <property type="taxonomic scope" value="Eukaryota"/>
</dbReference>
<comment type="similarity">
    <text evidence="3 7">Belongs to the PRA1 family.</text>
</comment>
<dbReference type="InterPro" id="IPR004895">
    <property type="entry name" value="Prenylated_rab_accept_PRA1"/>
</dbReference>
<dbReference type="KEGG" id="atr:18429503"/>
<comment type="subcellular location">
    <subcellularLocation>
        <location evidence="2 7">Membrane</location>
        <topology evidence="2 7">Multi-pass membrane protein</topology>
    </subcellularLocation>
</comment>
<dbReference type="OrthoDB" id="63113at2759"/>